<comment type="caution">
    <text evidence="1">The sequence shown here is derived from an EMBL/GenBank/DDBJ whole genome shotgun (WGS) entry which is preliminary data.</text>
</comment>
<protein>
    <submittedName>
        <fullName evidence="1">Uncharacterized protein</fullName>
    </submittedName>
</protein>
<dbReference type="EMBL" id="DXFG01000307">
    <property type="protein sequence ID" value="HIX38853.1"/>
    <property type="molecule type" value="Genomic_DNA"/>
</dbReference>
<reference evidence="1" key="1">
    <citation type="journal article" date="2021" name="PeerJ">
        <title>Extensive microbial diversity within the chicken gut microbiome revealed by metagenomics and culture.</title>
        <authorList>
            <person name="Gilroy R."/>
            <person name="Ravi A."/>
            <person name="Getino M."/>
            <person name="Pursley I."/>
            <person name="Horton D.L."/>
            <person name="Alikhan N.F."/>
            <person name="Baker D."/>
            <person name="Gharbi K."/>
            <person name="Hall N."/>
            <person name="Watson M."/>
            <person name="Adriaenssens E.M."/>
            <person name="Foster-Nyarko E."/>
            <person name="Jarju S."/>
            <person name="Secka A."/>
            <person name="Antonio M."/>
            <person name="Oren A."/>
            <person name="Chaudhuri R.R."/>
            <person name="La Ragione R."/>
            <person name="Hildebrand F."/>
            <person name="Pallen M.J."/>
        </authorList>
    </citation>
    <scope>NUCLEOTIDE SEQUENCE</scope>
    <source>
        <strain evidence="1">ChiHjej12B11-1927</strain>
    </source>
</reference>
<proteinExistence type="predicted"/>
<reference evidence="1" key="2">
    <citation type="submission" date="2021-04" db="EMBL/GenBank/DDBJ databases">
        <authorList>
            <person name="Gilroy R."/>
        </authorList>
    </citation>
    <scope>NUCLEOTIDE SEQUENCE</scope>
    <source>
        <strain evidence="1">ChiHjej12B11-1927</strain>
    </source>
</reference>
<evidence type="ECO:0000313" key="1">
    <source>
        <dbReference type="EMBL" id="HIX38853.1"/>
    </source>
</evidence>
<name>A0A9D2ANB8_9FIRM</name>
<accession>A0A9D2ANB8</accession>
<organism evidence="1 2">
    <name type="scientific">Candidatus Blautia pullistercoris</name>
    <dbReference type="NCBI Taxonomy" id="2838499"/>
    <lineage>
        <taxon>Bacteria</taxon>
        <taxon>Bacillati</taxon>
        <taxon>Bacillota</taxon>
        <taxon>Clostridia</taxon>
        <taxon>Lachnospirales</taxon>
        <taxon>Lachnospiraceae</taxon>
        <taxon>Blautia</taxon>
    </lineage>
</organism>
<feature type="non-terminal residue" evidence="1">
    <location>
        <position position="1"/>
    </location>
</feature>
<gene>
    <name evidence="1" type="ORF">H9738_13465</name>
</gene>
<dbReference type="AlphaFoldDB" id="A0A9D2ANB8"/>
<dbReference type="Proteomes" id="UP000824230">
    <property type="component" value="Unassembled WGS sequence"/>
</dbReference>
<evidence type="ECO:0000313" key="2">
    <source>
        <dbReference type="Proteomes" id="UP000824230"/>
    </source>
</evidence>
<sequence length="75" mass="8764">QLQPNGKLKDCAFHGPEVRRLWHRCNKQDVSACADLERVFFSFITPIFCFLTAFNPYVFEFPAEPLIEEIKTKSK</sequence>